<feature type="transmembrane region" description="Helical" evidence="2">
    <location>
        <begin position="119"/>
        <end position="141"/>
    </location>
</feature>
<keyword evidence="2" id="KW-0812">Transmembrane</keyword>
<sequence>MKYCDQCGKENRDDARFCRYCGTKFRDLQGRVSLADDIRDEHEQRHSLSLSSSQRENVSVSESSTLSQMNSMVTSESLSHDDAESTSSSVASSQSLDEAMGASADDYVTSQKRSSQARYVNGMMIAYSVIMSGVLLLVYHYGRTINWVNGSFMNQLGILSYGPLLYVILWGFSVVVSIMSLLRFYKHPQEKVNGLYLVIGIINCLVLWYISPAISLLGIAIKALHSSASYFGAMFGMMNQANMALVMEVTNHGDAYRQALTLMAIVDGISAVVCILICLQIHKIYTFTSFFNIEE</sequence>
<dbReference type="InParanoid" id="A0A3G9JXL6"/>
<dbReference type="KEGG" id="ebm:SG0102_24780"/>
<keyword evidence="5" id="KW-1185">Reference proteome</keyword>
<evidence type="ECO:0000256" key="1">
    <source>
        <dbReference type="SAM" id="MobiDB-lite"/>
    </source>
</evidence>
<name>A0A3G9JXL6_9FIRM</name>
<proteinExistence type="predicted"/>
<feature type="domain" description="Zinc-ribbon" evidence="3">
    <location>
        <begin position="3"/>
        <end position="24"/>
    </location>
</feature>
<evidence type="ECO:0000313" key="5">
    <source>
        <dbReference type="Proteomes" id="UP000268059"/>
    </source>
</evidence>
<organism evidence="4 5">
    <name type="scientific">Intestinibaculum porci</name>
    <dbReference type="NCBI Taxonomy" id="2487118"/>
    <lineage>
        <taxon>Bacteria</taxon>
        <taxon>Bacillati</taxon>
        <taxon>Bacillota</taxon>
        <taxon>Erysipelotrichia</taxon>
        <taxon>Erysipelotrichales</taxon>
        <taxon>Erysipelotrichaceae</taxon>
        <taxon>Intestinibaculum</taxon>
    </lineage>
</organism>
<accession>A0A3G9JXL6</accession>
<protein>
    <recommendedName>
        <fullName evidence="3">Zinc-ribbon domain-containing protein</fullName>
    </recommendedName>
</protein>
<dbReference type="Pfam" id="PF13240">
    <property type="entry name" value="Zn_Ribbon_1"/>
    <property type="match status" value="1"/>
</dbReference>
<evidence type="ECO:0000259" key="3">
    <source>
        <dbReference type="Pfam" id="PF13240"/>
    </source>
</evidence>
<evidence type="ECO:0000313" key="4">
    <source>
        <dbReference type="EMBL" id="BBH27544.1"/>
    </source>
</evidence>
<feature type="transmembrane region" description="Helical" evidence="2">
    <location>
        <begin position="161"/>
        <end position="182"/>
    </location>
</feature>
<dbReference type="RefSeq" id="WP_125120260.1">
    <property type="nucleotide sequence ID" value="NZ_AP019309.1"/>
</dbReference>
<feature type="transmembrane region" description="Helical" evidence="2">
    <location>
        <begin position="194"/>
        <end position="221"/>
    </location>
</feature>
<feature type="transmembrane region" description="Helical" evidence="2">
    <location>
        <begin position="259"/>
        <end position="282"/>
    </location>
</feature>
<gene>
    <name evidence="4" type="ORF">SG0102_24780</name>
</gene>
<dbReference type="EMBL" id="AP019309">
    <property type="protein sequence ID" value="BBH27544.1"/>
    <property type="molecule type" value="Genomic_DNA"/>
</dbReference>
<dbReference type="Proteomes" id="UP000268059">
    <property type="component" value="Chromosome"/>
</dbReference>
<dbReference type="AlphaFoldDB" id="A0A3G9JXL6"/>
<feature type="region of interest" description="Disordered" evidence="1">
    <location>
        <begin position="44"/>
        <end position="91"/>
    </location>
</feature>
<dbReference type="InterPro" id="IPR026870">
    <property type="entry name" value="Zinc_ribbon_dom"/>
</dbReference>
<reference evidence="4 5" key="1">
    <citation type="submission" date="2018-11" db="EMBL/GenBank/DDBJ databases">
        <title>Novel Erysipelotrichaceae bacterium isolated from small intestine of a swine.</title>
        <authorList>
            <person name="Kim J.S."/>
            <person name="Choe H."/>
            <person name="Lee Y.R."/>
            <person name="Kim K.M."/>
            <person name="Park D.S."/>
        </authorList>
    </citation>
    <scope>NUCLEOTIDE SEQUENCE [LARGE SCALE GENOMIC DNA]</scope>
    <source>
        <strain evidence="4 5">SG0102</strain>
    </source>
</reference>
<keyword evidence="2" id="KW-0472">Membrane</keyword>
<evidence type="ECO:0000256" key="2">
    <source>
        <dbReference type="SAM" id="Phobius"/>
    </source>
</evidence>
<dbReference type="OrthoDB" id="2029546at2"/>
<keyword evidence="2" id="KW-1133">Transmembrane helix</keyword>
<feature type="compositionally biased region" description="Low complexity" evidence="1">
    <location>
        <begin position="47"/>
        <end position="64"/>
    </location>
</feature>
<feature type="compositionally biased region" description="Polar residues" evidence="1">
    <location>
        <begin position="65"/>
        <end position="77"/>
    </location>
</feature>